<feature type="region of interest" description="Disordered" evidence="1">
    <location>
        <begin position="1"/>
        <end position="20"/>
    </location>
</feature>
<sequence length="154" mass="15997">TPGFQTPSEFLENPSQSSRLTAPFRKHVRAKKQHEIRRLGEGHLSRFMSLGLGLLVKSIEGDQRLVQRAQRLDQELLQALEKEEKRHPQIRAAGTPAGGAGSSAATESGCPSGPPGPGEPSGGLLQPGLASGPTGRDTDSAGPAALCSGAGLLC</sequence>
<gene>
    <name evidence="2" type="primary">METTL25B</name>
</gene>
<dbReference type="PANTHER" id="PTHR12496">
    <property type="entry name" value="CGI-41 METHYLTRANSFERASE"/>
    <property type="match status" value="1"/>
</dbReference>
<organism evidence="2 3">
    <name type="scientific">Canis lupus familiaris</name>
    <name type="common">Dog</name>
    <name type="synonym">Canis familiaris</name>
    <dbReference type="NCBI Taxonomy" id="9615"/>
    <lineage>
        <taxon>Eukaryota</taxon>
        <taxon>Metazoa</taxon>
        <taxon>Chordata</taxon>
        <taxon>Craniata</taxon>
        <taxon>Vertebrata</taxon>
        <taxon>Euteleostomi</taxon>
        <taxon>Mammalia</taxon>
        <taxon>Eutheria</taxon>
        <taxon>Laurasiatheria</taxon>
        <taxon>Carnivora</taxon>
        <taxon>Caniformia</taxon>
        <taxon>Canidae</taxon>
        <taxon>Canis</taxon>
    </lineage>
</organism>
<reference evidence="2" key="2">
    <citation type="submission" date="2025-08" db="UniProtKB">
        <authorList>
            <consortium name="Ensembl"/>
        </authorList>
    </citation>
    <scope>IDENTIFICATION</scope>
</reference>
<dbReference type="PANTHER" id="PTHR12496:SF2">
    <property type="entry name" value="METHYLTRANSFERASE-LIKE PROTEIN 25B"/>
    <property type="match status" value="1"/>
</dbReference>
<evidence type="ECO:0000256" key="1">
    <source>
        <dbReference type="SAM" id="MobiDB-lite"/>
    </source>
</evidence>
<dbReference type="InterPro" id="IPR052220">
    <property type="entry name" value="METTL25"/>
</dbReference>
<dbReference type="AlphaFoldDB" id="A0A8C0M1V5"/>
<evidence type="ECO:0000313" key="2">
    <source>
        <dbReference type="Ensembl" id="ENSCAFP00030002747.1"/>
    </source>
</evidence>
<accession>A0A8C0M1V5</accession>
<reference evidence="2" key="1">
    <citation type="submission" date="2019-03" db="EMBL/GenBank/DDBJ databases">
        <authorList>
            <person name="Warren W.C."/>
            <person name="Johnson G.S."/>
        </authorList>
    </citation>
    <scope>NUCLEOTIDE SEQUENCE [LARGE SCALE GENOMIC DNA]</scope>
    <source>
        <strain evidence="2">Basenji</strain>
    </source>
</reference>
<dbReference type="Ensembl" id="ENSCAFT00030003095.1">
    <property type="protein sequence ID" value="ENSCAFP00030002747.1"/>
    <property type="gene ID" value="ENSCAFG00030001701.1"/>
</dbReference>
<evidence type="ECO:0000313" key="3">
    <source>
        <dbReference type="Proteomes" id="UP000694429"/>
    </source>
</evidence>
<feature type="compositionally biased region" description="Low complexity" evidence="1">
    <location>
        <begin position="102"/>
        <end position="111"/>
    </location>
</feature>
<feature type="region of interest" description="Disordered" evidence="1">
    <location>
        <begin position="80"/>
        <end position="143"/>
    </location>
</feature>
<dbReference type="Proteomes" id="UP000694429">
    <property type="component" value="Chromosome 7"/>
</dbReference>
<proteinExistence type="predicted"/>
<protein>
    <submittedName>
        <fullName evidence="2">Methyltransferase like 25B</fullName>
    </submittedName>
</protein>
<name>A0A8C0M1V5_CANLF</name>